<dbReference type="RefSeq" id="WP_284326891.1">
    <property type="nucleotide sequence ID" value="NZ_BSPP01000019.1"/>
</dbReference>
<dbReference type="InterPro" id="IPR036291">
    <property type="entry name" value="NAD(P)-bd_dom_sf"/>
</dbReference>
<dbReference type="InterPro" id="IPR013154">
    <property type="entry name" value="ADH-like_N"/>
</dbReference>
<keyword evidence="4" id="KW-1185">Reference proteome</keyword>
<dbReference type="InterPro" id="IPR005903">
    <property type="entry name" value="BchC"/>
</dbReference>
<dbReference type="Gene3D" id="3.40.50.720">
    <property type="entry name" value="NAD(P)-binding Rossmann-like Domain"/>
    <property type="match status" value="1"/>
</dbReference>
<evidence type="ECO:0000259" key="2">
    <source>
        <dbReference type="Pfam" id="PF08240"/>
    </source>
</evidence>
<comment type="caution">
    <text evidence="3">The sequence shown here is derived from an EMBL/GenBank/DDBJ whole genome shotgun (WGS) entry which is preliminary data.</text>
</comment>
<organism evidence="3 4">
    <name type="scientific">Cypionkella aquatica</name>
    <dbReference type="NCBI Taxonomy" id="1756042"/>
    <lineage>
        <taxon>Bacteria</taxon>
        <taxon>Pseudomonadati</taxon>
        <taxon>Pseudomonadota</taxon>
        <taxon>Alphaproteobacteria</taxon>
        <taxon>Rhodobacterales</taxon>
        <taxon>Paracoccaceae</taxon>
        <taxon>Cypionkella</taxon>
    </lineage>
</organism>
<dbReference type="EMBL" id="BSPP01000019">
    <property type="protein sequence ID" value="GLS88813.1"/>
    <property type="molecule type" value="Genomic_DNA"/>
</dbReference>
<dbReference type="PANTHER" id="PTHR43189:SF1">
    <property type="entry name" value="ZINC-TYPE ALCOHOL DEHYDROGENASE-LIKE PROTEIN C1198.01"/>
    <property type="match status" value="1"/>
</dbReference>
<dbReference type="GO" id="GO:0036354">
    <property type="term" value="F:bacteriochlorophyllide-a dehydrogenase activity"/>
    <property type="evidence" value="ECO:0007669"/>
    <property type="project" value="InterPro"/>
</dbReference>
<proteinExistence type="predicted"/>
<evidence type="ECO:0000313" key="3">
    <source>
        <dbReference type="EMBL" id="GLS88813.1"/>
    </source>
</evidence>
<gene>
    <name evidence="3" type="primary">bchC</name>
    <name evidence="3" type="ORF">GCM10010873_37870</name>
</gene>
<reference evidence="3 4" key="1">
    <citation type="journal article" date="2014" name="Int. J. Syst. Evol. Microbiol.">
        <title>Complete genome sequence of Corynebacterium casei LMG S-19264T (=DSM 44701T), isolated from a smear-ripened cheese.</title>
        <authorList>
            <consortium name="US DOE Joint Genome Institute (JGI-PGF)"/>
            <person name="Walter F."/>
            <person name="Albersmeier A."/>
            <person name="Kalinowski J."/>
            <person name="Ruckert C."/>
        </authorList>
    </citation>
    <scope>NUCLEOTIDE SEQUENCE [LARGE SCALE GENOMIC DNA]</scope>
    <source>
        <strain evidence="3 4">NBRC 111766</strain>
    </source>
</reference>
<protein>
    <submittedName>
        <fullName evidence="3">2-desacetyl-2-hydroxyethyl bacteriochlorophyllide A dehydrogenase</fullName>
    </submittedName>
</protein>
<sequence>MKTNAVILSAPKQLSLGQLSLTPPGVADVVVQIAYSGISTGTEKLFWSGTMPPFPGMGYPLVPGYEAAGEVVEAGPESGLRVGEYVFVPGANCFEATEAGPVRGLFGAASQLLVTPGARVTRIDRALRAEGALLALAATARHALAGFDRALPDLIVGHGVLGRLLARLTVAAGAPPPVVWETDLARHAGAEGYQVMLPEDDPRRDYAAIYDASGAPDLLNRLIGRIKKGGEIVLAGFYTQPISFAFPPAFMKEARFRIAAEWAADDMVATRQLVESDALSLAGLITHTGAASQAAAAYETAFTDPNCLKMILDWKGHA</sequence>
<name>A0AA37TWB0_9RHOB</name>
<evidence type="ECO:0000313" key="4">
    <source>
        <dbReference type="Proteomes" id="UP001157355"/>
    </source>
</evidence>
<dbReference type="SUPFAM" id="SSF50129">
    <property type="entry name" value="GroES-like"/>
    <property type="match status" value="1"/>
</dbReference>
<feature type="domain" description="Alcohol dehydrogenase-like N-terminal" evidence="2">
    <location>
        <begin position="28"/>
        <end position="123"/>
    </location>
</feature>
<accession>A0AA37TWB0</accession>
<dbReference type="InterPro" id="IPR011032">
    <property type="entry name" value="GroES-like_sf"/>
</dbReference>
<dbReference type="PANTHER" id="PTHR43189">
    <property type="entry name" value="ZINC-TYPE ALCOHOL DEHYDROGENASE-LIKE PROTEIN C1198.01-RELATED"/>
    <property type="match status" value="1"/>
</dbReference>
<dbReference type="SUPFAM" id="SSF51735">
    <property type="entry name" value="NAD(P)-binding Rossmann-fold domains"/>
    <property type="match status" value="1"/>
</dbReference>
<dbReference type="AlphaFoldDB" id="A0AA37TWB0"/>
<dbReference type="CDD" id="cd08255">
    <property type="entry name" value="2-desacetyl-2-hydroxyethyl_bacteriochlorophyllide_like"/>
    <property type="match status" value="1"/>
</dbReference>
<dbReference type="NCBIfam" id="TIGR01202">
    <property type="entry name" value="bchC"/>
    <property type="match status" value="1"/>
</dbReference>
<dbReference type="Gene3D" id="3.90.180.10">
    <property type="entry name" value="Medium-chain alcohol dehydrogenases, catalytic domain"/>
    <property type="match status" value="1"/>
</dbReference>
<keyword evidence="1" id="KW-0560">Oxidoreductase</keyword>
<dbReference type="Proteomes" id="UP001157355">
    <property type="component" value="Unassembled WGS sequence"/>
</dbReference>
<evidence type="ECO:0000256" key="1">
    <source>
        <dbReference type="ARBA" id="ARBA00023002"/>
    </source>
</evidence>
<dbReference type="Pfam" id="PF08240">
    <property type="entry name" value="ADH_N"/>
    <property type="match status" value="1"/>
</dbReference>